<dbReference type="GO" id="GO:0016787">
    <property type="term" value="F:hydrolase activity"/>
    <property type="evidence" value="ECO:0007669"/>
    <property type="project" value="UniProtKB-KW"/>
</dbReference>
<evidence type="ECO:0000313" key="3">
    <source>
        <dbReference type="EMBL" id="MFC6885196.1"/>
    </source>
</evidence>
<sequence length="257" mass="25272">MPDPGGLAARTFRSTGPGGAPAPPSGPPVLLVHGFASDGEGDWVATGLAAALAETGRTVVVPDLPGHGRSPDPATPEEAGAPAQAAALLASLDAAAGDGDGSGGFDVVGYSLGARLAWEIAVSAPGRVRRAVLGGLSPGEPFAAVDVAALYAAVRDGAEPADPLTSAIAGMVKARGTRAGALAACVEGLRAIPFEPGEWPGQEPPVFVLGEDDGMARGVTGLAERVGGARLVVVPGAHHEVLAGPGFRGTVLKALAR</sequence>
<dbReference type="PRINTS" id="PR00111">
    <property type="entry name" value="ABHYDROLASE"/>
</dbReference>
<keyword evidence="4" id="KW-1185">Reference proteome</keyword>
<dbReference type="Proteomes" id="UP001596380">
    <property type="component" value="Unassembled WGS sequence"/>
</dbReference>
<dbReference type="InterPro" id="IPR029058">
    <property type="entry name" value="AB_hydrolase_fold"/>
</dbReference>
<dbReference type="PANTHER" id="PTHR43194">
    <property type="entry name" value="HYDROLASE ALPHA/BETA FOLD FAMILY"/>
    <property type="match status" value="1"/>
</dbReference>
<protein>
    <submittedName>
        <fullName evidence="3">Alpha/beta fold hydrolase</fullName>
    </submittedName>
</protein>
<dbReference type="InterPro" id="IPR050228">
    <property type="entry name" value="Carboxylesterase_BioH"/>
</dbReference>
<proteinExistence type="predicted"/>
<evidence type="ECO:0000256" key="1">
    <source>
        <dbReference type="SAM" id="MobiDB-lite"/>
    </source>
</evidence>
<evidence type="ECO:0000259" key="2">
    <source>
        <dbReference type="Pfam" id="PF12697"/>
    </source>
</evidence>
<dbReference type="InterPro" id="IPR000073">
    <property type="entry name" value="AB_hydrolase_1"/>
</dbReference>
<dbReference type="RefSeq" id="WP_378047874.1">
    <property type="nucleotide sequence ID" value="NZ_JBHSXE010000001.1"/>
</dbReference>
<comment type="caution">
    <text evidence="3">The sequence shown here is derived from an EMBL/GenBank/DDBJ whole genome shotgun (WGS) entry which is preliminary data.</text>
</comment>
<dbReference type="SUPFAM" id="SSF53474">
    <property type="entry name" value="alpha/beta-Hydrolases"/>
    <property type="match status" value="1"/>
</dbReference>
<feature type="domain" description="AB hydrolase-1" evidence="2">
    <location>
        <begin position="29"/>
        <end position="241"/>
    </location>
</feature>
<feature type="region of interest" description="Disordered" evidence="1">
    <location>
        <begin position="62"/>
        <end position="82"/>
    </location>
</feature>
<reference evidence="4" key="1">
    <citation type="journal article" date="2019" name="Int. J. Syst. Evol. Microbiol.">
        <title>The Global Catalogue of Microorganisms (GCM) 10K type strain sequencing project: providing services to taxonomists for standard genome sequencing and annotation.</title>
        <authorList>
            <consortium name="The Broad Institute Genomics Platform"/>
            <consortium name="The Broad Institute Genome Sequencing Center for Infectious Disease"/>
            <person name="Wu L."/>
            <person name="Ma J."/>
        </authorList>
    </citation>
    <scope>NUCLEOTIDE SEQUENCE [LARGE SCALE GENOMIC DNA]</scope>
    <source>
        <strain evidence="4">JCM 3369</strain>
    </source>
</reference>
<gene>
    <name evidence="3" type="ORF">ACFQKB_35945</name>
</gene>
<evidence type="ECO:0000313" key="4">
    <source>
        <dbReference type="Proteomes" id="UP001596380"/>
    </source>
</evidence>
<dbReference type="EMBL" id="JBHSXS010000035">
    <property type="protein sequence ID" value="MFC6885196.1"/>
    <property type="molecule type" value="Genomic_DNA"/>
</dbReference>
<name>A0ABW2CTS8_9ACTN</name>
<dbReference type="Gene3D" id="3.40.50.1820">
    <property type="entry name" value="alpha/beta hydrolase"/>
    <property type="match status" value="1"/>
</dbReference>
<dbReference type="PANTHER" id="PTHR43194:SF5">
    <property type="entry name" value="PIMELOYL-[ACYL-CARRIER PROTEIN] METHYL ESTER ESTERASE"/>
    <property type="match status" value="1"/>
</dbReference>
<dbReference type="Pfam" id="PF12697">
    <property type="entry name" value="Abhydrolase_6"/>
    <property type="match status" value="1"/>
</dbReference>
<organism evidence="3 4">
    <name type="scientific">Actinomadura yumaensis</name>
    <dbReference type="NCBI Taxonomy" id="111807"/>
    <lineage>
        <taxon>Bacteria</taxon>
        <taxon>Bacillati</taxon>
        <taxon>Actinomycetota</taxon>
        <taxon>Actinomycetes</taxon>
        <taxon>Streptosporangiales</taxon>
        <taxon>Thermomonosporaceae</taxon>
        <taxon>Actinomadura</taxon>
    </lineage>
</organism>
<keyword evidence="3" id="KW-0378">Hydrolase</keyword>
<feature type="region of interest" description="Disordered" evidence="1">
    <location>
        <begin position="1"/>
        <end position="26"/>
    </location>
</feature>
<accession>A0ABW2CTS8</accession>